<reference evidence="2 3" key="1">
    <citation type="journal article" date="2014" name="BMC Genomics">
        <title>Oil accumulation mechanisms of the oleaginous microalga Chlorella protothecoides revealed through its genome, transcriptomes, and proteomes.</title>
        <authorList>
            <person name="Gao C."/>
            <person name="Wang Y."/>
            <person name="Shen Y."/>
            <person name="Yan D."/>
            <person name="He X."/>
            <person name="Dai J."/>
            <person name="Wu Q."/>
        </authorList>
    </citation>
    <scope>NUCLEOTIDE SEQUENCE [LARGE SCALE GENOMIC DNA]</scope>
    <source>
        <strain evidence="2 3">0710</strain>
    </source>
</reference>
<proteinExistence type="predicted"/>
<dbReference type="EMBL" id="KL662185">
    <property type="protein sequence ID" value="KFM29031.1"/>
    <property type="molecule type" value="Genomic_DNA"/>
</dbReference>
<dbReference type="KEGG" id="apro:F751_6550"/>
<feature type="compositionally biased region" description="Basic residues" evidence="1">
    <location>
        <begin position="34"/>
        <end position="44"/>
    </location>
</feature>
<dbReference type="RefSeq" id="XP_011402080.1">
    <property type="nucleotide sequence ID" value="XM_011403778.1"/>
</dbReference>
<sequence>MRRAGLSMASGHGRHPRDEGSCFSSISSPIQPRPPRRQHPHLLRLRGVGERDRLSLPRRSRRP</sequence>
<name>A0A087STH7_AUXPR</name>
<dbReference type="AlphaFoldDB" id="A0A087STH7"/>
<feature type="region of interest" description="Disordered" evidence="1">
    <location>
        <begin position="1"/>
        <end position="63"/>
    </location>
</feature>
<gene>
    <name evidence="2" type="ORF">F751_6550</name>
</gene>
<accession>A0A087STH7</accession>
<evidence type="ECO:0000256" key="1">
    <source>
        <dbReference type="SAM" id="MobiDB-lite"/>
    </source>
</evidence>
<dbReference type="Proteomes" id="UP000028924">
    <property type="component" value="Unassembled WGS sequence"/>
</dbReference>
<evidence type="ECO:0000313" key="3">
    <source>
        <dbReference type="Proteomes" id="UP000028924"/>
    </source>
</evidence>
<dbReference type="GeneID" id="23617941"/>
<protein>
    <submittedName>
        <fullName evidence="2">Uncharacterized protein</fullName>
    </submittedName>
</protein>
<keyword evidence="3" id="KW-1185">Reference proteome</keyword>
<organism evidence="2 3">
    <name type="scientific">Auxenochlorella protothecoides</name>
    <name type="common">Green microalga</name>
    <name type="synonym">Chlorella protothecoides</name>
    <dbReference type="NCBI Taxonomy" id="3075"/>
    <lineage>
        <taxon>Eukaryota</taxon>
        <taxon>Viridiplantae</taxon>
        <taxon>Chlorophyta</taxon>
        <taxon>core chlorophytes</taxon>
        <taxon>Trebouxiophyceae</taxon>
        <taxon>Chlorellales</taxon>
        <taxon>Chlorellaceae</taxon>
        <taxon>Auxenochlorella</taxon>
    </lineage>
</organism>
<evidence type="ECO:0000313" key="2">
    <source>
        <dbReference type="EMBL" id="KFM29031.1"/>
    </source>
</evidence>